<evidence type="ECO:0000313" key="1">
    <source>
        <dbReference type="EMBL" id="KAI3364704.1"/>
    </source>
</evidence>
<proteinExistence type="predicted"/>
<reference evidence="1" key="1">
    <citation type="submission" date="2022-04" db="EMBL/GenBank/DDBJ databases">
        <title>Jade perch genome.</title>
        <authorList>
            <person name="Chao B."/>
        </authorList>
    </citation>
    <scope>NUCLEOTIDE SEQUENCE</scope>
    <source>
        <strain evidence="1">CB-2022</strain>
    </source>
</reference>
<dbReference type="Proteomes" id="UP000831701">
    <property type="component" value="Chromosome 13"/>
</dbReference>
<organism evidence="1 2">
    <name type="scientific">Scortum barcoo</name>
    <name type="common">barcoo grunter</name>
    <dbReference type="NCBI Taxonomy" id="214431"/>
    <lineage>
        <taxon>Eukaryota</taxon>
        <taxon>Metazoa</taxon>
        <taxon>Chordata</taxon>
        <taxon>Craniata</taxon>
        <taxon>Vertebrata</taxon>
        <taxon>Euteleostomi</taxon>
        <taxon>Actinopterygii</taxon>
        <taxon>Neopterygii</taxon>
        <taxon>Teleostei</taxon>
        <taxon>Neoteleostei</taxon>
        <taxon>Acanthomorphata</taxon>
        <taxon>Eupercaria</taxon>
        <taxon>Centrarchiformes</taxon>
        <taxon>Terapontoidei</taxon>
        <taxon>Terapontidae</taxon>
        <taxon>Scortum</taxon>
    </lineage>
</organism>
<comment type="caution">
    <text evidence="1">The sequence shown here is derived from an EMBL/GenBank/DDBJ whole genome shotgun (WGS) entry which is preliminary data.</text>
</comment>
<dbReference type="EMBL" id="CM041543">
    <property type="protein sequence ID" value="KAI3364704.1"/>
    <property type="molecule type" value="Genomic_DNA"/>
</dbReference>
<protein>
    <submittedName>
        <fullName evidence="1">Uncharacterized protein</fullName>
    </submittedName>
</protein>
<name>A0ACB8WAS5_9TELE</name>
<accession>A0ACB8WAS5</accession>
<keyword evidence="2" id="KW-1185">Reference proteome</keyword>
<gene>
    <name evidence="1" type="ORF">L3Q82_011466</name>
</gene>
<feature type="non-terminal residue" evidence="1">
    <location>
        <position position="1"/>
    </location>
</feature>
<sequence length="183" mass="20775">EQQLSMGLARDGFVGNGGDCEPRSHRFTWRMSALWPTRWMNCCSSTGKTRSLQIWLGEHIPDTSLHLPGFHLMWAELSGKTRGGGICFYINKEETNLSHELPCQTTDSHIKCPTRDTNILDHCYTTLKDAYRSVPQAALGVSDHCLVHLIPTYRQKLKSAEPVVKTVRRWTTKAKLELQACFD</sequence>
<evidence type="ECO:0000313" key="2">
    <source>
        <dbReference type="Proteomes" id="UP000831701"/>
    </source>
</evidence>